<proteinExistence type="inferred from homology"/>
<dbReference type="GO" id="GO:0008897">
    <property type="term" value="F:holo-[acyl-carrier-protein] synthase activity"/>
    <property type="evidence" value="ECO:0007669"/>
    <property type="project" value="InterPro"/>
</dbReference>
<dbReference type="Pfam" id="PF01648">
    <property type="entry name" value="ACPS"/>
    <property type="match status" value="1"/>
</dbReference>
<dbReference type="RefSeq" id="WP_155084074.1">
    <property type="nucleotide sequence ID" value="NZ_WMIA01000013.1"/>
</dbReference>
<comment type="caution">
    <text evidence="7">The sequence shown here is derived from an EMBL/GenBank/DDBJ whole genome shotgun (WGS) entry which is preliminary data.</text>
</comment>
<evidence type="ECO:0000259" key="6">
    <source>
        <dbReference type="Pfam" id="PF01648"/>
    </source>
</evidence>
<evidence type="ECO:0000256" key="4">
    <source>
        <dbReference type="ARBA" id="ARBA00022723"/>
    </source>
</evidence>
<organism evidence="7 8">
    <name type="scientific">Cyanobacterium aponinum 0216</name>
    <dbReference type="NCBI Taxonomy" id="2676140"/>
    <lineage>
        <taxon>Bacteria</taxon>
        <taxon>Bacillati</taxon>
        <taxon>Cyanobacteriota</taxon>
        <taxon>Cyanophyceae</taxon>
        <taxon>Oscillatoriophycideae</taxon>
        <taxon>Chroococcales</taxon>
        <taxon>Geminocystaceae</taxon>
        <taxon>Cyanobacterium</taxon>
    </lineage>
</organism>
<dbReference type="Gene3D" id="3.90.470.20">
    <property type="entry name" value="4'-phosphopantetheinyl transferase domain"/>
    <property type="match status" value="2"/>
</dbReference>
<dbReference type="PANTHER" id="PTHR12215">
    <property type="entry name" value="PHOSPHOPANTETHEINE TRANSFERASE"/>
    <property type="match status" value="1"/>
</dbReference>
<evidence type="ECO:0000313" key="8">
    <source>
        <dbReference type="Proteomes" id="UP000437131"/>
    </source>
</evidence>
<name>A0A844GZD3_9CHRO</name>
<feature type="domain" description="4'-phosphopantetheinyl transferase" evidence="6">
    <location>
        <begin position="128"/>
        <end position="210"/>
    </location>
</feature>
<dbReference type="GO" id="GO:0006633">
    <property type="term" value="P:fatty acid biosynthetic process"/>
    <property type="evidence" value="ECO:0007669"/>
    <property type="project" value="InterPro"/>
</dbReference>
<dbReference type="GO" id="GO:0005829">
    <property type="term" value="C:cytosol"/>
    <property type="evidence" value="ECO:0007669"/>
    <property type="project" value="TreeGrafter"/>
</dbReference>
<comment type="similarity">
    <text evidence="2">Belongs to the P-Pant transferase superfamily. Gsp/Sfp/HetI/AcpT family.</text>
</comment>
<keyword evidence="5" id="KW-0460">Magnesium</keyword>
<evidence type="ECO:0000313" key="7">
    <source>
        <dbReference type="EMBL" id="MTF39505.1"/>
    </source>
</evidence>
<dbReference type="InterPro" id="IPR037143">
    <property type="entry name" value="4-PPantetheinyl_Trfase_dom_sf"/>
</dbReference>
<evidence type="ECO:0000256" key="3">
    <source>
        <dbReference type="ARBA" id="ARBA00022679"/>
    </source>
</evidence>
<dbReference type="GO" id="GO:0000287">
    <property type="term" value="F:magnesium ion binding"/>
    <property type="evidence" value="ECO:0007669"/>
    <property type="project" value="InterPro"/>
</dbReference>
<dbReference type="PANTHER" id="PTHR12215:SF10">
    <property type="entry name" value="L-AMINOADIPATE-SEMIALDEHYDE DEHYDROGENASE-PHOSPHOPANTETHEINYL TRANSFERASE"/>
    <property type="match status" value="1"/>
</dbReference>
<reference evidence="7 8" key="1">
    <citation type="submission" date="2019-11" db="EMBL/GenBank/DDBJ databases">
        <title>Isolation of a new High Light Tolerant Cyanobacteria.</title>
        <authorList>
            <person name="Dobson Z."/>
            <person name="Vaughn N."/>
            <person name="Vaughn M."/>
            <person name="Fromme P."/>
            <person name="Mazor Y."/>
        </authorList>
    </citation>
    <scope>NUCLEOTIDE SEQUENCE [LARGE SCALE GENOMIC DNA]</scope>
    <source>
        <strain evidence="7 8">0216</strain>
    </source>
</reference>
<dbReference type="GO" id="GO:0019878">
    <property type="term" value="P:lysine biosynthetic process via aminoadipic acid"/>
    <property type="evidence" value="ECO:0007669"/>
    <property type="project" value="TreeGrafter"/>
</dbReference>
<gene>
    <name evidence="7" type="ORF">GGC33_11290</name>
</gene>
<dbReference type="InterPro" id="IPR050559">
    <property type="entry name" value="P-Pant_transferase_sf"/>
</dbReference>
<dbReference type="InterPro" id="IPR004568">
    <property type="entry name" value="Ppantetheine-prot_Trfase_dom"/>
</dbReference>
<keyword evidence="3 7" id="KW-0808">Transferase</keyword>
<protein>
    <submittedName>
        <fullName evidence="7">4'-phosphopantetheinyl transferase superfamily protein</fullName>
    </submittedName>
</protein>
<comment type="cofactor">
    <cofactor evidence="1">
        <name>Mg(2+)</name>
        <dbReference type="ChEBI" id="CHEBI:18420"/>
    </cofactor>
</comment>
<evidence type="ECO:0000256" key="2">
    <source>
        <dbReference type="ARBA" id="ARBA00010990"/>
    </source>
</evidence>
<dbReference type="SUPFAM" id="SSF56214">
    <property type="entry name" value="4'-phosphopantetheinyl transferase"/>
    <property type="match status" value="2"/>
</dbReference>
<keyword evidence="4" id="KW-0479">Metal-binding</keyword>
<dbReference type="EMBL" id="WMIA01000013">
    <property type="protein sequence ID" value="MTF39505.1"/>
    <property type="molecule type" value="Genomic_DNA"/>
</dbReference>
<dbReference type="InterPro" id="IPR008278">
    <property type="entry name" value="4-PPantetheinyl_Trfase_dom"/>
</dbReference>
<evidence type="ECO:0000256" key="5">
    <source>
        <dbReference type="ARBA" id="ARBA00022842"/>
    </source>
</evidence>
<dbReference type="NCBIfam" id="TIGR00556">
    <property type="entry name" value="pantethn_trn"/>
    <property type="match status" value="1"/>
</dbReference>
<dbReference type="AlphaFoldDB" id="A0A844GZD3"/>
<accession>A0A844GZD3</accession>
<evidence type="ECO:0000256" key="1">
    <source>
        <dbReference type="ARBA" id="ARBA00001946"/>
    </source>
</evidence>
<sequence>MTFWDLQSWQKISILPFSLFPYDVHLFYGNISNFLAFIPFFKSLLSDDELNKALYFKSQERCNSYLVNKGILRVILANYLLIKPEDIFFFYNKKGKPVLDFSINNIGLNFNLSHSKTDIIYGFSLLNLGVDLEELEDNNNLLRIAKRFFAQEEYQYLQHLKKEEQVKTFYQFWTKKEAYLKAIGEGLSGGLNTINFCTNSYSQWQINNFSLDDNFVGAIAVNAQYKCNYYSLELLPEILEQLILNLSKL</sequence>
<dbReference type="Proteomes" id="UP000437131">
    <property type="component" value="Unassembled WGS sequence"/>
</dbReference>